<evidence type="ECO:0000256" key="4">
    <source>
        <dbReference type="PROSITE-ProRule" id="PRU00175"/>
    </source>
</evidence>
<dbReference type="GO" id="GO:0008270">
    <property type="term" value="F:zinc ion binding"/>
    <property type="evidence" value="ECO:0007669"/>
    <property type="project" value="UniProtKB-KW"/>
</dbReference>
<protein>
    <recommendedName>
        <fullName evidence="7">RING-type domain-containing protein</fullName>
    </recommendedName>
</protein>
<dbReference type="SUPFAM" id="SSF57850">
    <property type="entry name" value="RING/U-box"/>
    <property type="match status" value="1"/>
</dbReference>
<dbReference type="GO" id="GO:0005634">
    <property type="term" value="C:nucleus"/>
    <property type="evidence" value="ECO:0007669"/>
    <property type="project" value="TreeGrafter"/>
</dbReference>
<dbReference type="InterPro" id="IPR051834">
    <property type="entry name" value="RING_finger_E3_ligase"/>
</dbReference>
<comment type="caution">
    <text evidence="8">The sequence shown here is derived from an EMBL/GenBank/DDBJ whole genome shotgun (WGS) entry which is preliminary data.</text>
</comment>
<evidence type="ECO:0000256" key="6">
    <source>
        <dbReference type="SAM" id="Phobius"/>
    </source>
</evidence>
<dbReference type="PANTHER" id="PTHR45931">
    <property type="entry name" value="SI:CH211-59O9.10"/>
    <property type="match status" value="1"/>
</dbReference>
<dbReference type="SMART" id="SM00184">
    <property type="entry name" value="RING"/>
    <property type="match status" value="1"/>
</dbReference>
<feature type="compositionally biased region" description="Basic and acidic residues" evidence="5">
    <location>
        <begin position="659"/>
        <end position="680"/>
    </location>
</feature>
<name>A0A9P6MQE7_9FUNG</name>
<reference evidence="8" key="1">
    <citation type="journal article" date="2020" name="Fungal Divers.">
        <title>Resolving the Mortierellaceae phylogeny through synthesis of multi-gene phylogenetics and phylogenomics.</title>
        <authorList>
            <person name="Vandepol N."/>
            <person name="Liber J."/>
            <person name="Desiro A."/>
            <person name="Na H."/>
            <person name="Kennedy M."/>
            <person name="Barry K."/>
            <person name="Grigoriev I.V."/>
            <person name="Miller A.N."/>
            <person name="O'Donnell K."/>
            <person name="Stajich J.E."/>
            <person name="Bonito G."/>
        </authorList>
    </citation>
    <scope>NUCLEOTIDE SEQUENCE</scope>
    <source>
        <strain evidence="8">NRRL 2769</strain>
    </source>
</reference>
<feature type="region of interest" description="Disordered" evidence="5">
    <location>
        <begin position="626"/>
        <end position="680"/>
    </location>
</feature>
<keyword evidence="2 4" id="KW-0863">Zinc-finger</keyword>
<dbReference type="InterPro" id="IPR011016">
    <property type="entry name" value="Znf_RING-CH"/>
</dbReference>
<evidence type="ECO:0000313" key="9">
    <source>
        <dbReference type="Proteomes" id="UP000703661"/>
    </source>
</evidence>
<dbReference type="AlphaFoldDB" id="A0A9P6MQE7"/>
<organism evidence="8 9">
    <name type="scientific">Entomortierella chlamydospora</name>
    <dbReference type="NCBI Taxonomy" id="101097"/>
    <lineage>
        <taxon>Eukaryota</taxon>
        <taxon>Fungi</taxon>
        <taxon>Fungi incertae sedis</taxon>
        <taxon>Mucoromycota</taxon>
        <taxon>Mortierellomycotina</taxon>
        <taxon>Mortierellomycetes</taxon>
        <taxon>Mortierellales</taxon>
        <taxon>Mortierellaceae</taxon>
        <taxon>Entomortierella</taxon>
    </lineage>
</organism>
<dbReference type="PROSITE" id="PS50089">
    <property type="entry name" value="ZF_RING_2"/>
    <property type="match status" value="1"/>
</dbReference>
<dbReference type="EMBL" id="JAAAID010001470">
    <property type="protein sequence ID" value="KAG0009886.1"/>
    <property type="molecule type" value="Genomic_DNA"/>
</dbReference>
<dbReference type="GO" id="GO:0061630">
    <property type="term" value="F:ubiquitin protein ligase activity"/>
    <property type="evidence" value="ECO:0007669"/>
    <property type="project" value="TreeGrafter"/>
</dbReference>
<feature type="region of interest" description="Disordered" evidence="5">
    <location>
        <begin position="485"/>
        <end position="507"/>
    </location>
</feature>
<dbReference type="Gene3D" id="3.30.40.10">
    <property type="entry name" value="Zinc/RING finger domain, C3HC4 (zinc finger)"/>
    <property type="match status" value="1"/>
</dbReference>
<feature type="transmembrane region" description="Helical" evidence="6">
    <location>
        <begin position="171"/>
        <end position="192"/>
    </location>
</feature>
<evidence type="ECO:0000259" key="7">
    <source>
        <dbReference type="PROSITE" id="PS50089"/>
    </source>
</evidence>
<dbReference type="InterPro" id="IPR001841">
    <property type="entry name" value="Znf_RING"/>
</dbReference>
<keyword evidence="3" id="KW-0862">Zinc</keyword>
<feature type="region of interest" description="Disordered" evidence="5">
    <location>
        <begin position="1"/>
        <end position="45"/>
    </location>
</feature>
<accession>A0A9P6MQE7</accession>
<feature type="transmembrane region" description="Helical" evidence="6">
    <location>
        <begin position="142"/>
        <end position="162"/>
    </location>
</feature>
<keyword evidence="6" id="KW-1133">Transmembrane helix</keyword>
<dbReference type="PANTHER" id="PTHR45931:SF3">
    <property type="entry name" value="RING ZINC FINGER-CONTAINING PROTEIN"/>
    <property type="match status" value="1"/>
</dbReference>
<feature type="compositionally biased region" description="Low complexity" evidence="5">
    <location>
        <begin position="29"/>
        <end position="42"/>
    </location>
</feature>
<keyword evidence="1" id="KW-0479">Metal-binding</keyword>
<proteinExistence type="predicted"/>
<evidence type="ECO:0000256" key="3">
    <source>
        <dbReference type="ARBA" id="ARBA00022833"/>
    </source>
</evidence>
<feature type="compositionally biased region" description="Polar residues" evidence="5">
    <location>
        <begin position="1"/>
        <end position="22"/>
    </location>
</feature>
<evidence type="ECO:0000313" key="8">
    <source>
        <dbReference type="EMBL" id="KAG0009886.1"/>
    </source>
</evidence>
<feature type="domain" description="RING-type" evidence="7">
    <location>
        <begin position="429"/>
        <end position="470"/>
    </location>
</feature>
<evidence type="ECO:0000256" key="2">
    <source>
        <dbReference type="ARBA" id="ARBA00022771"/>
    </source>
</evidence>
<gene>
    <name evidence="8" type="ORF">BGZ80_001969</name>
</gene>
<feature type="transmembrane region" description="Helical" evidence="6">
    <location>
        <begin position="212"/>
        <end position="234"/>
    </location>
</feature>
<dbReference type="Proteomes" id="UP000703661">
    <property type="component" value="Unassembled WGS sequence"/>
</dbReference>
<dbReference type="Pfam" id="PF13639">
    <property type="entry name" value="zf-RING_2"/>
    <property type="match status" value="1"/>
</dbReference>
<keyword evidence="9" id="KW-1185">Reference proteome</keyword>
<dbReference type="GO" id="GO:0006511">
    <property type="term" value="P:ubiquitin-dependent protein catabolic process"/>
    <property type="evidence" value="ECO:0007669"/>
    <property type="project" value="TreeGrafter"/>
</dbReference>
<evidence type="ECO:0000256" key="1">
    <source>
        <dbReference type="ARBA" id="ARBA00022723"/>
    </source>
</evidence>
<dbReference type="InterPro" id="IPR013083">
    <property type="entry name" value="Znf_RING/FYVE/PHD"/>
</dbReference>
<dbReference type="SMART" id="SM00744">
    <property type="entry name" value="RINGv"/>
    <property type="match status" value="1"/>
</dbReference>
<keyword evidence="6" id="KW-0472">Membrane</keyword>
<sequence>MEIQPQVNQSRPASVVDNSNGGDSPLPAPSSLQPPSKLAAPLTPAMNKSSLSVTGVESKVSPIISRPPSPAMSGSHLSVNYGEARAASILSRSSSRPASIQQVAATASALMNNPEARRIRMDLYGELVRGWYFLSTSSKVLLIYYTGVTLIEIVTTVTVAVIERESARNCFYLLIFLVLYLLRAIIISILLLRRFLYIRPDDLPRDIGGVCGAHYNTMINWASLVLLIVSISLLTTQSRCAQDSPGLFYLVLVLSLLGYLTLALLLTLWFLVLFCLNGVVALLEMFGVGPRVMQWQGATQEMIDDIPTVKFTKHDQGNLARTSIQEQQDSSLPIVQTEKMGVGMAMTPSIVVSGDTAESHSGEHEDHPASVAVDIEQAIDLSDGIITAFPEGHMPFAASMDDTENNNNMEPEHLSPEERELANRISTTCPICLCEYEDLEELRRLPCDHYFHKECVDEWLKLKRTCPLCKCDVSRKRRGSKFWSYGHSRRSSSGNASGSVPDSKHDEPQLHAEPIIFSTQNAIWNVDSITDSTAPISDCAELGNEDDTFVPSTAAMAIAGSSHQQYLSPGHSSSSLPVASSPANKQRGIGRFLAPLLTFTSSFPMVTPTPSSIIISISDPSLDGISLPSISGPSAPTRRPTRPPTSDGVFVNISAKPEIVSRNEDDQHPPINEATEKRSH</sequence>
<keyword evidence="6" id="KW-0812">Transmembrane</keyword>
<feature type="transmembrane region" description="Helical" evidence="6">
    <location>
        <begin position="246"/>
        <end position="262"/>
    </location>
</feature>
<evidence type="ECO:0000256" key="5">
    <source>
        <dbReference type="SAM" id="MobiDB-lite"/>
    </source>
</evidence>